<dbReference type="Proteomes" id="UP000480425">
    <property type="component" value="Unassembled WGS sequence"/>
</dbReference>
<comment type="caution">
    <text evidence="1">The sequence shown here is derived from an EMBL/GenBank/DDBJ whole genome shotgun (WGS) entry which is preliminary data.</text>
</comment>
<organism evidence="1 2">
    <name type="scientific">Segatella copri</name>
    <dbReference type="NCBI Taxonomy" id="165179"/>
    <lineage>
        <taxon>Bacteria</taxon>
        <taxon>Pseudomonadati</taxon>
        <taxon>Bacteroidota</taxon>
        <taxon>Bacteroidia</taxon>
        <taxon>Bacteroidales</taxon>
        <taxon>Prevotellaceae</taxon>
        <taxon>Segatella</taxon>
    </lineage>
</organism>
<proteinExistence type="predicted"/>
<evidence type="ECO:0000313" key="1">
    <source>
        <dbReference type="EMBL" id="MQN81596.1"/>
    </source>
</evidence>
<evidence type="ECO:0000313" key="2">
    <source>
        <dbReference type="Proteomes" id="UP000480425"/>
    </source>
</evidence>
<dbReference type="AlphaFoldDB" id="A0A6G1U2F5"/>
<dbReference type="RefSeq" id="WP_153124913.1">
    <property type="nucleotide sequence ID" value="NZ_CP152352.1"/>
</dbReference>
<protein>
    <submittedName>
        <fullName evidence="1">Uncharacterized protein</fullName>
    </submittedName>
</protein>
<gene>
    <name evidence="1" type="ORF">F7D73_11690</name>
</gene>
<dbReference type="OrthoDB" id="1121857at2"/>
<reference evidence="1 2" key="1">
    <citation type="submission" date="2019-09" db="EMBL/GenBank/DDBJ databases">
        <title>Distinct polysaccharide growth profiles of human intestinal Prevotella copri isolates.</title>
        <authorList>
            <person name="Fehlner-Peach H."/>
            <person name="Magnabosco C."/>
            <person name="Raghavan V."/>
            <person name="Scher J.U."/>
            <person name="Tett A."/>
            <person name="Cox L.M."/>
            <person name="Gottsegen C."/>
            <person name="Watters A."/>
            <person name="Wiltshire- Gordon J.D."/>
            <person name="Segata N."/>
            <person name="Bonneau R."/>
            <person name="Littman D.R."/>
        </authorList>
    </citation>
    <scope>NUCLEOTIDE SEQUENCE [LARGE SCALE GENOMIC DNA]</scope>
    <source>
        <strain evidence="2">iA622</strain>
    </source>
</reference>
<sequence>MANKRDLKRTINYITSELFAETVAASLYNGKPSQEDVDGILSSVVMINNDFISRVSHPEPGIKAGVYYQNLIKDFNKQVSEVVDQIANL</sequence>
<dbReference type="EMBL" id="VZCB01000083">
    <property type="protein sequence ID" value="MQN81596.1"/>
    <property type="molecule type" value="Genomic_DNA"/>
</dbReference>
<name>A0A6G1U2F5_9BACT</name>
<accession>A0A6G1U2F5</accession>